<evidence type="ECO:0000313" key="2">
    <source>
        <dbReference type="Proteomes" id="UP000325577"/>
    </source>
</evidence>
<protein>
    <submittedName>
        <fullName evidence="1">Uncharacterized protein</fullName>
    </submittedName>
</protein>
<dbReference type="EMBL" id="CM018046">
    <property type="protein sequence ID" value="KAA8525966.1"/>
    <property type="molecule type" value="Genomic_DNA"/>
</dbReference>
<evidence type="ECO:0000313" key="1">
    <source>
        <dbReference type="EMBL" id="KAA8525966.1"/>
    </source>
</evidence>
<name>A0A5J5A824_9ASTE</name>
<dbReference type="Proteomes" id="UP000325577">
    <property type="component" value="Linkage Group LG3"/>
</dbReference>
<reference evidence="1 2" key="1">
    <citation type="submission" date="2019-09" db="EMBL/GenBank/DDBJ databases">
        <title>A chromosome-level genome assembly of the Chinese tupelo Nyssa sinensis.</title>
        <authorList>
            <person name="Yang X."/>
            <person name="Kang M."/>
            <person name="Yang Y."/>
            <person name="Xiong H."/>
            <person name="Wang M."/>
            <person name="Zhang Z."/>
            <person name="Wang Z."/>
            <person name="Wu H."/>
            <person name="Ma T."/>
            <person name="Liu J."/>
            <person name="Xi Z."/>
        </authorList>
    </citation>
    <scope>NUCLEOTIDE SEQUENCE [LARGE SCALE GENOMIC DNA]</scope>
    <source>
        <strain evidence="1">J267</strain>
        <tissue evidence="1">Leaf</tissue>
    </source>
</reference>
<proteinExistence type="predicted"/>
<gene>
    <name evidence="1" type="ORF">F0562_007934</name>
</gene>
<sequence length="158" mass="17415">MKFQLGPMHYMYNKRWGSTGGSDDLIPLSISKLHYVFSFSNALDLIDKSHSKCLADCDLMMDSSTKLHKARCNPAAAAGNRHLCENCLCGNSVMLIFAQEEASPLPKGVGAGTQQRHREPEAAPQIEVEIVDMHGRYPLQDVQPNLEPVGVDVIDVHP</sequence>
<keyword evidence="2" id="KW-1185">Reference proteome</keyword>
<organism evidence="1 2">
    <name type="scientific">Nyssa sinensis</name>
    <dbReference type="NCBI Taxonomy" id="561372"/>
    <lineage>
        <taxon>Eukaryota</taxon>
        <taxon>Viridiplantae</taxon>
        <taxon>Streptophyta</taxon>
        <taxon>Embryophyta</taxon>
        <taxon>Tracheophyta</taxon>
        <taxon>Spermatophyta</taxon>
        <taxon>Magnoliopsida</taxon>
        <taxon>eudicotyledons</taxon>
        <taxon>Gunneridae</taxon>
        <taxon>Pentapetalae</taxon>
        <taxon>asterids</taxon>
        <taxon>Cornales</taxon>
        <taxon>Nyssaceae</taxon>
        <taxon>Nyssa</taxon>
    </lineage>
</organism>
<dbReference type="AlphaFoldDB" id="A0A5J5A824"/>
<accession>A0A5J5A824</accession>